<dbReference type="STRING" id="1182543.W9XN98"/>
<accession>W9XN98</accession>
<dbReference type="GeneID" id="19190345"/>
<feature type="domain" description="FAD/NAD(P)-binding" evidence="7">
    <location>
        <begin position="14"/>
        <end position="104"/>
    </location>
</feature>
<dbReference type="InterPro" id="IPR050493">
    <property type="entry name" value="FAD-dep_Monooxygenase_BioMet"/>
</dbReference>
<dbReference type="Proteomes" id="UP000019471">
    <property type="component" value="Unassembled WGS sequence"/>
</dbReference>
<keyword evidence="5" id="KW-0503">Monooxygenase</keyword>
<dbReference type="PANTHER" id="PTHR13789">
    <property type="entry name" value="MONOOXYGENASE"/>
    <property type="match status" value="1"/>
</dbReference>
<dbReference type="Pfam" id="PF01494">
    <property type="entry name" value="FAD_binding_3"/>
    <property type="match status" value="1"/>
</dbReference>
<keyword evidence="3" id="KW-0274">FAD</keyword>
<organism evidence="8 9">
    <name type="scientific">Cladophialophora psammophila CBS 110553</name>
    <dbReference type="NCBI Taxonomy" id="1182543"/>
    <lineage>
        <taxon>Eukaryota</taxon>
        <taxon>Fungi</taxon>
        <taxon>Dikarya</taxon>
        <taxon>Ascomycota</taxon>
        <taxon>Pezizomycotina</taxon>
        <taxon>Eurotiomycetes</taxon>
        <taxon>Chaetothyriomycetidae</taxon>
        <taxon>Chaetothyriales</taxon>
        <taxon>Herpotrichiellaceae</taxon>
        <taxon>Cladophialophora</taxon>
    </lineage>
</organism>
<dbReference type="GO" id="GO:0004497">
    <property type="term" value="F:monooxygenase activity"/>
    <property type="evidence" value="ECO:0007669"/>
    <property type="project" value="UniProtKB-KW"/>
</dbReference>
<keyword evidence="4" id="KW-0560">Oxidoreductase</keyword>
<proteinExistence type="inferred from homology"/>
<dbReference type="InterPro" id="IPR023753">
    <property type="entry name" value="FAD/NAD-binding_dom"/>
</dbReference>
<dbReference type="RefSeq" id="XP_007744418.1">
    <property type="nucleotide sequence ID" value="XM_007746228.1"/>
</dbReference>
<evidence type="ECO:0000313" key="9">
    <source>
        <dbReference type="Proteomes" id="UP000019471"/>
    </source>
</evidence>
<evidence type="ECO:0000256" key="2">
    <source>
        <dbReference type="ARBA" id="ARBA00022630"/>
    </source>
</evidence>
<dbReference type="SUPFAM" id="SSF51905">
    <property type="entry name" value="FAD/NAD(P)-binding domain"/>
    <property type="match status" value="1"/>
</dbReference>
<evidence type="ECO:0000259" key="7">
    <source>
        <dbReference type="Pfam" id="PF07992"/>
    </source>
</evidence>
<dbReference type="InterPro" id="IPR036188">
    <property type="entry name" value="FAD/NAD-bd_sf"/>
</dbReference>
<dbReference type="AlphaFoldDB" id="W9XN98"/>
<dbReference type="GO" id="GO:0071949">
    <property type="term" value="F:FAD binding"/>
    <property type="evidence" value="ECO:0007669"/>
    <property type="project" value="InterPro"/>
</dbReference>
<evidence type="ECO:0000256" key="5">
    <source>
        <dbReference type="ARBA" id="ARBA00023033"/>
    </source>
</evidence>
<protein>
    <recommendedName>
        <fullName evidence="10">FAD-binding domain-containing protein</fullName>
    </recommendedName>
</protein>
<comment type="similarity">
    <text evidence="1">Belongs to the paxM FAD-dependent monooxygenase family.</text>
</comment>
<dbReference type="Gene3D" id="3.50.50.60">
    <property type="entry name" value="FAD/NAD(P)-binding domain"/>
    <property type="match status" value="2"/>
</dbReference>
<evidence type="ECO:0000256" key="1">
    <source>
        <dbReference type="ARBA" id="ARBA00007992"/>
    </source>
</evidence>
<evidence type="ECO:0000313" key="8">
    <source>
        <dbReference type="EMBL" id="EXJ71819.1"/>
    </source>
</evidence>
<keyword evidence="9" id="KW-1185">Reference proteome</keyword>
<feature type="domain" description="FAD-binding" evidence="6">
    <location>
        <begin position="191"/>
        <end position="242"/>
    </location>
</feature>
<dbReference type="OrthoDB" id="16820at2759"/>
<dbReference type="eggNOG" id="KOG2614">
    <property type="taxonomic scope" value="Eukaryota"/>
</dbReference>
<gene>
    <name evidence="8" type="ORF">A1O5_05629</name>
</gene>
<evidence type="ECO:0000256" key="3">
    <source>
        <dbReference type="ARBA" id="ARBA00022827"/>
    </source>
</evidence>
<keyword evidence="2" id="KW-0285">Flavoprotein</keyword>
<evidence type="ECO:0008006" key="10">
    <source>
        <dbReference type="Google" id="ProtNLM"/>
    </source>
</evidence>
<dbReference type="Pfam" id="PF07992">
    <property type="entry name" value="Pyr_redox_2"/>
    <property type="match status" value="1"/>
</dbReference>
<dbReference type="PANTHER" id="PTHR13789:SF236">
    <property type="entry name" value="MONOOXYGENASE, PUTATIVE (AFU_ORTHOLOGUE AFUA_6G12060)-RELATED"/>
    <property type="match status" value="1"/>
</dbReference>
<dbReference type="EMBL" id="AMGX01000007">
    <property type="protein sequence ID" value="EXJ71819.1"/>
    <property type="molecule type" value="Genomic_DNA"/>
</dbReference>
<name>W9XN98_9EURO</name>
<reference evidence="8 9" key="1">
    <citation type="submission" date="2013-03" db="EMBL/GenBank/DDBJ databases">
        <title>The Genome Sequence of Cladophialophora psammophila CBS 110553.</title>
        <authorList>
            <consortium name="The Broad Institute Genomics Platform"/>
            <person name="Cuomo C."/>
            <person name="de Hoog S."/>
            <person name="Gorbushina A."/>
            <person name="Walker B."/>
            <person name="Young S.K."/>
            <person name="Zeng Q."/>
            <person name="Gargeya S."/>
            <person name="Fitzgerald M."/>
            <person name="Haas B."/>
            <person name="Abouelleil A."/>
            <person name="Allen A.W."/>
            <person name="Alvarado L."/>
            <person name="Arachchi H.M."/>
            <person name="Berlin A.M."/>
            <person name="Chapman S.B."/>
            <person name="Gainer-Dewar J."/>
            <person name="Goldberg J."/>
            <person name="Griggs A."/>
            <person name="Gujja S."/>
            <person name="Hansen M."/>
            <person name="Howarth C."/>
            <person name="Imamovic A."/>
            <person name="Ireland A."/>
            <person name="Larimer J."/>
            <person name="McCowan C."/>
            <person name="Murphy C."/>
            <person name="Pearson M."/>
            <person name="Poon T.W."/>
            <person name="Priest M."/>
            <person name="Roberts A."/>
            <person name="Saif S."/>
            <person name="Shea T."/>
            <person name="Sisk P."/>
            <person name="Sykes S."/>
            <person name="Wortman J."/>
            <person name="Nusbaum C."/>
            <person name="Birren B."/>
        </authorList>
    </citation>
    <scope>NUCLEOTIDE SEQUENCE [LARGE SCALE GENOMIC DNA]</scope>
    <source>
        <strain evidence="8 9">CBS 110553</strain>
    </source>
</reference>
<sequence length="349" mass="39433">MPAVKDAVNGAPRGRLPIVGAGYAGLAVAIELTRKGFEVEVVEVVPELTTQGLIFDYAKSLGIKFRFGKRVNEYFEETDRARVVIEGERIEADGVIAADGIHSAARKHVMGIHQHPRISGFAFTETDEDLFCVWLGADTHAILFILMDLRSAIIFCTHKDTYEVEESNTPEKLIDWKLLWRGPIRQWVSDTGNITLVGDAAHPHLPTSGQGAAQAIEDAATIAALLDKLRKEAIPAAFRAFEKLRYERTSLTQRMGWETRHRWHQTDWEAVAANPQFLKMPQPMWLYVHNPEKYAYERCDEAAESIEEGTSFVSTNVPEGHVHEDWTVETMMELEKQQAREAFYRVANK</sequence>
<dbReference type="HOGENOM" id="CLU_009665_19_1_1"/>
<evidence type="ECO:0000259" key="6">
    <source>
        <dbReference type="Pfam" id="PF01494"/>
    </source>
</evidence>
<dbReference type="InterPro" id="IPR002938">
    <property type="entry name" value="FAD-bd"/>
</dbReference>
<comment type="caution">
    <text evidence="8">The sequence shown here is derived from an EMBL/GenBank/DDBJ whole genome shotgun (WGS) entry which is preliminary data.</text>
</comment>
<evidence type="ECO:0000256" key="4">
    <source>
        <dbReference type="ARBA" id="ARBA00023002"/>
    </source>
</evidence>